<dbReference type="InterPro" id="IPR001680">
    <property type="entry name" value="WD40_rpt"/>
</dbReference>
<dbReference type="InterPro" id="IPR015943">
    <property type="entry name" value="WD40/YVTN_repeat-like_dom_sf"/>
</dbReference>
<dbReference type="InterPro" id="IPR020472">
    <property type="entry name" value="WD40_PAC1"/>
</dbReference>
<reference evidence="4 5" key="1">
    <citation type="submission" date="2020-04" db="EMBL/GenBank/DDBJ databases">
        <title>Plant Genome Project.</title>
        <authorList>
            <person name="Zhang R.-G."/>
        </authorList>
    </citation>
    <scope>NUCLEOTIDE SEQUENCE [LARGE SCALE GENOMIC DNA]</scope>
    <source>
        <strain evidence="4">YNK0</strain>
        <tissue evidence="4">Leaf</tissue>
    </source>
</reference>
<dbReference type="SUPFAM" id="SSF50978">
    <property type="entry name" value="WD40 repeat-like"/>
    <property type="match status" value="1"/>
</dbReference>
<evidence type="ECO:0000313" key="5">
    <source>
        <dbReference type="Proteomes" id="UP000655225"/>
    </source>
</evidence>
<protein>
    <recommendedName>
        <fullName evidence="6">Protein DECREASED SIZE EXCLUSION LIMIT 1</fullName>
    </recommendedName>
</protein>
<dbReference type="EMBL" id="JABCRI010000002">
    <property type="protein sequence ID" value="KAF8410491.1"/>
    <property type="molecule type" value="Genomic_DNA"/>
</dbReference>
<evidence type="ECO:0000256" key="3">
    <source>
        <dbReference type="PROSITE-ProRule" id="PRU00221"/>
    </source>
</evidence>
<dbReference type="InterPro" id="IPR036322">
    <property type="entry name" value="WD40_repeat_dom_sf"/>
</dbReference>
<dbReference type="AlphaFoldDB" id="A0A835DNY3"/>
<gene>
    <name evidence="4" type="ORF">HHK36_003019</name>
</gene>
<dbReference type="Proteomes" id="UP000655225">
    <property type="component" value="Unassembled WGS sequence"/>
</dbReference>
<keyword evidence="1 3" id="KW-0853">WD repeat</keyword>
<dbReference type="Pfam" id="PF00400">
    <property type="entry name" value="WD40"/>
    <property type="match status" value="2"/>
</dbReference>
<dbReference type="SMART" id="SM00320">
    <property type="entry name" value="WD40"/>
    <property type="match status" value="5"/>
</dbReference>
<organism evidence="4 5">
    <name type="scientific">Tetracentron sinense</name>
    <name type="common">Spur-leaf</name>
    <dbReference type="NCBI Taxonomy" id="13715"/>
    <lineage>
        <taxon>Eukaryota</taxon>
        <taxon>Viridiplantae</taxon>
        <taxon>Streptophyta</taxon>
        <taxon>Embryophyta</taxon>
        <taxon>Tracheophyta</taxon>
        <taxon>Spermatophyta</taxon>
        <taxon>Magnoliopsida</taxon>
        <taxon>Trochodendrales</taxon>
        <taxon>Trochodendraceae</taxon>
        <taxon>Tetracentron</taxon>
    </lineage>
</organism>
<dbReference type="OMA" id="YQRQSMQ"/>
<comment type="caution">
    <text evidence="4">The sequence shown here is derived from an EMBL/GenBank/DDBJ whole genome shotgun (WGS) entry which is preliminary data.</text>
</comment>
<dbReference type="PROSITE" id="PS00678">
    <property type="entry name" value="WD_REPEATS_1"/>
    <property type="match status" value="1"/>
</dbReference>
<keyword evidence="2" id="KW-0677">Repeat</keyword>
<dbReference type="OrthoDB" id="7668193at2759"/>
<dbReference type="PANTHER" id="PTHR19854:SF1">
    <property type="entry name" value="GUANINE NUCLEOTIDE-BINDING PROTEIN SUBUNIT BETA-LIKE PROTEIN 1"/>
    <property type="match status" value="1"/>
</dbReference>
<feature type="repeat" description="WD" evidence="3">
    <location>
        <begin position="14"/>
        <end position="55"/>
    </location>
</feature>
<dbReference type="PANTHER" id="PTHR19854">
    <property type="entry name" value="TRANSDUCIN BETA-LIKE 3"/>
    <property type="match status" value="1"/>
</dbReference>
<dbReference type="PROSITE" id="PS50294">
    <property type="entry name" value="WD_REPEATS_REGION"/>
    <property type="match status" value="2"/>
</dbReference>
<name>A0A835DNY3_TETSI</name>
<dbReference type="Gene3D" id="2.130.10.10">
    <property type="entry name" value="YVTN repeat-like/Quinoprotein amine dehydrogenase"/>
    <property type="match status" value="2"/>
</dbReference>
<evidence type="ECO:0008006" key="6">
    <source>
        <dbReference type="Google" id="ProtNLM"/>
    </source>
</evidence>
<dbReference type="PROSITE" id="PS50082">
    <property type="entry name" value="WD_REPEATS_2"/>
    <property type="match status" value="2"/>
</dbReference>
<accession>A0A835DNY3</accession>
<proteinExistence type="predicted"/>
<evidence type="ECO:0000256" key="1">
    <source>
        <dbReference type="ARBA" id="ARBA00022574"/>
    </source>
</evidence>
<dbReference type="PRINTS" id="PR00320">
    <property type="entry name" value="GPROTEINBRPT"/>
</dbReference>
<sequence length="391" mass="42605">MNKRRPPPDPVAVLRGHRASVMDVCFHPSKPLIFTGAADGELRIWDAVQHRTLSSSWAHSAAHGIICVATNPLIGENKIVSQGRDGTVKCWDIEDGGLSRMPSLTITTNSYHFCKLSLVKKPSTCLTQAGDSSYIDVSAKQLGSTTESKELVDNYDMEARETINAEILDFVNAEGPKYVVVAGEQSSEVEIWDLNTAERLARLPHSCDGSSFNYSSKARGMCMAVQAFLPLQSQGFLNILAGYEDGTMLWWDMRNPGVPLTSVKFHSEPVLSLTVDGPCTGGISGAADDKIVLFTLDHKMGSCLVKKEISLERPGIAGTSIRTDGKIAATAGWDHRVRIYNYRKGNALAILKYHTATCNAVSFSNDCKLMASSSEDTTVALWELYPPQSLT</sequence>
<evidence type="ECO:0000256" key="2">
    <source>
        <dbReference type="ARBA" id="ARBA00022737"/>
    </source>
</evidence>
<dbReference type="InterPro" id="IPR019775">
    <property type="entry name" value="WD40_repeat_CS"/>
</dbReference>
<keyword evidence="5" id="KW-1185">Reference proteome</keyword>
<feature type="repeat" description="WD" evidence="3">
    <location>
        <begin position="351"/>
        <end position="391"/>
    </location>
</feature>
<evidence type="ECO:0000313" key="4">
    <source>
        <dbReference type="EMBL" id="KAF8410491.1"/>
    </source>
</evidence>